<proteinExistence type="predicted"/>
<evidence type="ECO:0000313" key="2">
    <source>
        <dbReference type="Proteomes" id="UP000295558"/>
    </source>
</evidence>
<dbReference type="RefSeq" id="WP_036072828.1">
    <property type="nucleotide sequence ID" value="NZ_SNZK01000001.1"/>
</dbReference>
<organism evidence="1 2">
    <name type="scientific">Listeria rocourtiae</name>
    <dbReference type="NCBI Taxonomy" id="647910"/>
    <lineage>
        <taxon>Bacteria</taxon>
        <taxon>Bacillati</taxon>
        <taxon>Bacillota</taxon>
        <taxon>Bacilli</taxon>
        <taxon>Bacillales</taxon>
        <taxon>Listeriaceae</taxon>
        <taxon>Listeria</taxon>
    </lineage>
</organism>
<accession>A0A4R6ZRG6</accession>
<gene>
    <name evidence="1" type="ORF">DFP96_10153</name>
</gene>
<dbReference type="AlphaFoldDB" id="A0A4R6ZRG6"/>
<keyword evidence="2" id="KW-1185">Reference proteome</keyword>
<sequence>MLSKTYSDDELARFFIDGHGNVGLLCEDGKVRPVWFNVAEYTSILPSDKVESFMKEVTQHKWQQD</sequence>
<dbReference type="STRING" id="1265846.PROCOU_13868"/>
<name>A0A4R6ZRG6_9LIST</name>
<evidence type="ECO:0000313" key="1">
    <source>
        <dbReference type="EMBL" id="TDR55125.1"/>
    </source>
</evidence>
<protein>
    <submittedName>
        <fullName evidence="1">Uncharacterized protein</fullName>
    </submittedName>
</protein>
<comment type="caution">
    <text evidence="1">The sequence shown here is derived from an EMBL/GenBank/DDBJ whole genome shotgun (WGS) entry which is preliminary data.</text>
</comment>
<dbReference type="EMBL" id="SNZK01000001">
    <property type="protein sequence ID" value="TDR55125.1"/>
    <property type="molecule type" value="Genomic_DNA"/>
</dbReference>
<reference evidence="1 2" key="1">
    <citation type="submission" date="2019-03" db="EMBL/GenBank/DDBJ databases">
        <title>Genomic Encyclopedia of Type Strains, Phase III (KMG-III): the genomes of soil and plant-associated and newly described type strains.</title>
        <authorList>
            <person name="Whitman W."/>
        </authorList>
    </citation>
    <scope>NUCLEOTIDE SEQUENCE [LARGE SCALE GENOMIC DNA]</scope>
    <source>
        <strain evidence="1 2">CECT 7972</strain>
    </source>
</reference>
<dbReference type="Proteomes" id="UP000295558">
    <property type="component" value="Unassembled WGS sequence"/>
</dbReference>